<protein>
    <submittedName>
        <fullName evidence="1">Uncharacterized protein</fullName>
    </submittedName>
</protein>
<reference evidence="1" key="2">
    <citation type="journal article" date="2015" name="ISME J.">
        <title>A new class of marine Euryarchaeota group II from the Mediterranean deep chlorophyll maximum.</title>
        <authorList>
            <person name="Martin-Cuadrado A.B."/>
            <person name="Garcia-Heredia I."/>
            <person name="Molto A.G."/>
            <person name="Lopez-Ubeda R."/>
            <person name="Kimes N."/>
            <person name="Lopez-Garcia P."/>
            <person name="Moreira D."/>
            <person name="Rodriguez-Valera F."/>
        </authorList>
    </citation>
    <scope>NUCLEOTIDE SEQUENCE</scope>
</reference>
<organism evidence="1">
    <name type="scientific">uncultured Poseidoniia archaeon</name>
    <dbReference type="NCBI Taxonomy" id="1697135"/>
    <lineage>
        <taxon>Archaea</taxon>
        <taxon>Methanobacteriati</taxon>
        <taxon>Thermoplasmatota</taxon>
        <taxon>Candidatus Poseidoniia</taxon>
        <taxon>environmental samples</taxon>
    </lineage>
</organism>
<reference evidence="1" key="1">
    <citation type="submission" date="2014-11" db="EMBL/GenBank/DDBJ databases">
        <authorList>
            <person name="Zhu J."/>
            <person name="Qi W."/>
            <person name="Song R."/>
        </authorList>
    </citation>
    <scope>NUCLEOTIDE SEQUENCE</scope>
</reference>
<dbReference type="AlphaFoldDB" id="A0A1B1TCT8"/>
<accession>A0A1B1TCT8</accession>
<name>A0A1B1TCT8_9ARCH</name>
<proteinExistence type="predicted"/>
<dbReference type="EMBL" id="KP211870">
    <property type="protein sequence ID" value="ANV80092.1"/>
    <property type="molecule type" value="Genomic_DNA"/>
</dbReference>
<sequence length="282" mass="31687">MIRCISMSESLDKATPLELDMLILQKKISQGDFENIELFSEDILNRSRTTAERDHLIEARVRMERALLGIIDTSLVGNELRWCVDRLNAICSGSPLHGLALLNLANWHRNVGESIMSLVVHADISKEYGHPEDIIGLSRLEAARIYVTLNDLDPAMRHFWSARKYFTNSNMTSESLVCSLEWLDLALEEVSATAPDMGNRLKNAAPRESAGSTWIPSNPNDVVEIVEELIPILTKDLSGESRNDIGLIIDSSNMLGVHEWKKILIERKSEIQDLKVLEALQS</sequence>
<evidence type="ECO:0000313" key="1">
    <source>
        <dbReference type="EMBL" id="ANV80092.1"/>
    </source>
</evidence>